<dbReference type="InterPro" id="IPR018511">
    <property type="entry name" value="Hemolysin-typ_Ca-bd_CS"/>
</dbReference>
<evidence type="ECO:0000313" key="3">
    <source>
        <dbReference type="EMBL" id="QDU63037.1"/>
    </source>
</evidence>
<protein>
    <submittedName>
        <fullName evidence="3">Hemolysin, chromosomal</fullName>
    </submittedName>
</protein>
<evidence type="ECO:0000313" key="4">
    <source>
        <dbReference type="Proteomes" id="UP000317093"/>
    </source>
</evidence>
<dbReference type="InterPro" id="IPR001343">
    <property type="entry name" value="Hemolysn_Ca-bd"/>
</dbReference>
<comment type="subcellular location">
    <subcellularLocation>
        <location evidence="1">Secreted</location>
    </subcellularLocation>
</comment>
<dbReference type="InterPro" id="IPR038084">
    <property type="entry name" value="PduO/GlcC-like_sf"/>
</dbReference>
<proteinExistence type="predicted"/>
<dbReference type="Gene3D" id="2.150.10.10">
    <property type="entry name" value="Serralysin-like metalloprotease, C-terminal"/>
    <property type="match status" value="2"/>
</dbReference>
<dbReference type="EMBL" id="CP036279">
    <property type="protein sequence ID" value="QDU63037.1"/>
    <property type="molecule type" value="Genomic_DNA"/>
</dbReference>
<evidence type="ECO:0000256" key="1">
    <source>
        <dbReference type="ARBA" id="ARBA00004613"/>
    </source>
</evidence>
<dbReference type="PRINTS" id="PR00313">
    <property type="entry name" value="CABNDNGRPT"/>
</dbReference>
<organism evidence="3 4">
    <name type="scientific">Kolteria novifilia</name>
    <dbReference type="NCBI Taxonomy" id="2527975"/>
    <lineage>
        <taxon>Bacteria</taxon>
        <taxon>Pseudomonadati</taxon>
        <taxon>Planctomycetota</taxon>
        <taxon>Planctomycetia</taxon>
        <taxon>Kolteriales</taxon>
        <taxon>Kolteriaceae</taxon>
        <taxon>Kolteria</taxon>
    </lineage>
</organism>
<dbReference type="SUPFAM" id="SSF143744">
    <property type="entry name" value="GlcG-like"/>
    <property type="match status" value="1"/>
</dbReference>
<dbReference type="InterPro" id="IPR050557">
    <property type="entry name" value="RTX_toxin/Mannuronan_C5-epim"/>
</dbReference>
<dbReference type="Pfam" id="PF00353">
    <property type="entry name" value="HemolysinCabind"/>
    <property type="match status" value="3"/>
</dbReference>
<dbReference type="RefSeq" id="WP_419192703.1">
    <property type="nucleotide sequence ID" value="NZ_CP036279.1"/>
</dbReference>
<dbReference type="PROSITE" id="PS00330">
    <property type="entry name" value="HEMOLYSIN_CALCIUM"/>
    <property type="match status" value="4"/>
</dbReference>
<dbReference type="PANTHER" id="PTHR38340">
    <property type="entry name" value="S-LAYER PROTEIN"/>
    <property type="match status" value="1"/>
</dbReference>
<gene>
    <name evidence="3" type="primary">hlyA</name>
    <name evidence="3" type="ORF">Pan216_39110</name>
</gene>
<dbReference type="InterPro" id="IPR011049">
    <property type="entry name" value="Serralysin-like_metalloprot_C"/>
</dbReference>
<reference evidence="3 4" key="1">
    <citation type="submission" date="2019-02" db="EMBL/GenBank/DDBJ databases">
        <title>Deep-cultivation of Planctomycetes and their phenomic and genomic characterization uncovers novel biology.</title>
        <authorList>
            <person name="Wiegand S."/>
            <person name="Jogler M."/>
            <person name="Boedeker C."/>
            <person name="Pinto D."/>
            <person name="Vollmers J."/>
            <person name="Rivas-Marin E."/>
            <person name="Kohn T."/>
            <person name="Peeters S.H."/>
            <person name="Heuer A."/>
            <person name="Rast P."/>
            <person name="Oberbeckmann S."/>
            <person name="Bunk B."/>
            <person name="Jeske O."/>
            <person name="Meyerdierks A."/>
            <person name="Storesund J.E."/>
            <person name="Kallscheuer N."/>
            <person name="Luecker S."/>
            <person name="Lage O.M."/>
            <person name="Pohl T."/>
            <person name="Merkel B.J."/>
            <person name="Hornburger P."/>
            <person name="Mueller R.-W."/>
            <person name="Bruemmer F."/>
            <person name="Labrenz M."/>
            <person name="Spormann A.M."/>
            <person name="Op den Camp H."/>
            <person name="Overmann J."/>
            <person name="Amann R."/>
            <person name="Jetten M.S.M."/>
            <person name="Mascher T."/>
            <person name="Medema M.H."/>
            <person name="Devos D.P."/>
            <person name="Kaster A.-K."/>
            <person name="Ovreas L."/>
            <person name="Rohde M."/>
            <person name="Galperin M.Y."/>
            <person name="Jogler C."/>
        </authorList>
    </citation>
    <scope>NUCLEOTIDE SEQUENCE [LARGE SCALE GENOMIC DNA]</scope>
    <source>
        <strain evidence="3 4">Pan216</strain>
    </source>
</reference>
<dbReference type="InterPro" id="IPR005624">
    <property type="entry name" value="PduO/GlcC-like"/>
</dbReference>
<dbReference type="SUPFAM" id="SSF51120">
    <property type="entry name" value="beta-Roll"/>
    <property type="match status" value="2"/>
</dbReference>
<dbReference type="PANTHER" id="PTHR38340:SF1">
    <property type="entry name" value="S-LAYER PROTEIN"/>
    <property type="match status" value="1"/>
</dbReference>
<keyword evidence="4" id="KW-1185">Reference proteome</keyword>
<dbReference type="KEGG" id="knv:Pan216_39110"/>
<dbReference type="GO" id="GO:0005509">
    <property type="term" value="F:calcium ion binding"/>
    <property type="evidence" value="ECO:0007669"/>
    <property type="project" value="InterPro"/>
</dbReference>
<evidence type="ECO:0000256" key="2">
    <source>
        <dbReference type="ARBA" id="ARBA00022525"/>
    </source>
</evidence>
<dbReference type="GO" id="GO:0005576">
    <property type="term" value="C:extracellular region"/>
    <property type="evidence" value="ECO:0007669"/>
    <property type="project" value="UniProtKB-SubCell"/>
</dbReference>
<dbReference type="AlphaFoldDB" id="A0A518B7T8"/>
<dbReference type="Pfam" id="PF03928">
    <property type="entry name" value="HbpS-like"/>
    <property type="match status" value="1"/>
</dbReference>
<dbReference type="Gene3D" id="3.30.450.150">
    <property type="entry name" value="Haem-degrading domain"/>
    <property type="match status" value="1"/>
</dbReference>
<dbReference type="Proteomes" id="UP000317093">
    <property type="component" value="Chromosome"/>
</dbReference>
<keyword evidence="2" id="KW-0964">Secreted</keyword>
<accession>A0A518B7T8</accession>
<sequence>MDASFAFDAGILHITGSENADEITVGRVGAEIVILDRVVEVGRVASLPVEQIRVDAGGGDDLIVVGLGVEQPTVLFGGSGSDVIINDGGTSQIHGGDGDDTLMGGEAADAIFGGAGDDSIDGGAGKDILRGGDGNDIVQGGFGTDRVEGNAGDDQLFGNEGVDQLFGGLGNDVLDGGANNDALYGDAGDDSFLRGGGNDAIVGGIGEDFDVDQGIVIEDEMPVLGNLALGANEESVETLTAAEVETLLQRASAATSSNDAIIVVVDRVGRILGVQIEDGVAPQFQVTGDAQVFAVDGAVAKARTGAFFANNGAPLTSRTVEFISQTTITQREIESNPSVADPLSRGPGFVAPQGIGGHFPPDIDFTPHAALFAIEHTNRDSAIQSGVDGIIGTADDAILDGVFNSESLPGGLSPAVLPFPESFGGPGYVSRGIATLPGGIPLFKERQDGSGRLDLVGGIGVFFPGETGFASEENSALSTDFDPSKPDRSLEAEYIAFVAAGGSSGGNASFSGPVGNAPALPNFDLPFGRIDLDGITLPVYGPGNPFEGVQQLVDFGLSLGTGSVNGVTLAAADGQLAPVGWLIGPRDAPDGSISAAEVQAIIEQGINQATLTRAGIRLPLGSTAAMVLSVSDTDGNVLGLFRMPDATIFSIDVAVAKSRNTAYYADPAALQPIDQIPGVAPGVAFSNRTIRFLAEPQFPSGIDGNPPPFSILTDGGVDPETGASIGPPMSADDFTSVMGHDAFFPNTNFRDPDNIANQNGIVFFPGSTAIFKNGQLVGGLGVSGDGVEQDDVVTFVGAQGFMPPTNQRPDESFFQDVRLPYLKFNRNPNRL</sequence>
<name>A0A518B7T8_9BACT</name>